<comment type="similarity">
    <text evidence="6 17 18">Belongs to the NDK family.</text>
</comment>
<evidence type="ECO:0000256" key="10">
    <source>
        <dbReference type="ARBA" id="ARBA00022723"/>
    </source>
</evidence>
<accession>A0A8T0LFT5</accession>
<feature type="coiled-coil region" evidence="19">
    <location>
        <begin position="174"/>
        <end position="208"/>
    </location>
</feature>
<organism evidence="22 23">
    <name type="scientific">Phaseolus angularis</name>
    <name type="common">Azuki bean</name>
    <name type="synonym">Vigna angularis</name>
    <dbReference type="NCBI Taxonomy" id="3914"/>
    <lineage>
        <taxon>Eukaryota</taxon>
        <taxon>Viridiplantae</taxon>
        <taxon>Streptophyta</taxon>
        <taxon>Embryophyta</taxon>
        <taxon>Tracheophyta</taxon>
        <taxon>Spermatophyta</taxon>
        <taxon>Magnoliopsida</taxon>
        <taxon>eudicotyledons</taxon>
        <taxon>Gunneridae</taxon>
        <taxon>Pentapetalae</taxon>
        <taxon>rosids</taxon>
        <taxon>fabids</taxon>
        <taxon>Fabales</taxon>
        <taxon>Fabaceae</taxon>
        <taxon>Papilionoideae</taxon>
        <taxon>50 kb inversion clade</taxon>
        <taxon>NPAAA clade</taxon>
        <taxon>indigoferoid/millettioid clade</taxon>
        <taxon>Phaseoleae</taxon>
        <taxon>Vigna</taxon>
    </lineage>
</organism>
<evidence type="ECO:0000256" key="12">
    <source>
        <dbReference type="ARBA" id="ARBA00022777"/>
    </source>
</evidence>
<dbReference type="AlphaFoldDB" id="A0A8T0LFT5"/>
<dbReference type="GO" id="GO:0004550">
    <property type="term" value="F:nucleoside diphosphate kinase activity"/>
    <property type="evidence" value="ECO:0007669"/>
    <property type="project" value="UniProtKB-EC"/>
</dbReference>
<evidence type="ECO:0000313" key="23">
    <source>
        <dbReference type="Proteomes" id="UP000743370"/>
    </source>
</evidence>
<keyword evidence="9" id="KW-0808">Transferase</keyword>
<evidence type="ECO:0000256" key="9">
    <source>
        <dbReference type="ARBA" id="ARBA00022679"/>
    </source>
</evidence>
<evidence type="ECO:0000256" key="7">
    <source>
        <dbReference type="ARBA" id="ARBA00011643"/>
    </source>
</evidence>
<dbReference type="Gene3D" id="3.30.70.141">
    <property type="entry name" value="Nucleoside diphosphate kinase-like domain"/>
    <property type="match status" value="1"/>
</dbReference>
<proteinExistence type="inferred from homology"/>
<dbReference type="GO" id="GO:0006183">
    <property type="term" value="P:GTP biosynthetic process"/>
    <property type="evidence" value="ECO:0007669"/>
    <property type="project" value="InterPro"/>
</dbReference>
<dbReference type="NCBIfam" id="NF001908">
    <property type="entry name" value="PRK00668.1"/>
    <property type="match status" value="1"/>
</dbReference>
<evidence type="ECO:0000256" key="1">
    <source>
        <dbReference type="ARBA" id="ARBA00000082"/>
    </source>
</evidence>
<evidence type="ECO:0000256" key="15">
    <source>
        <dbReference type="ARBA" id="ARBA00023080"/>
    </source>
</evidence>
<dbReference type="InterPro" id="IPR034907">
    <property type="entry name" value="NDK-like_dom"/>
</dbReference>
<sequence length="557" mass="61891">MGKNSWAKVSFRDNRNSKRKRAVRNKHHLLGLRAAFCFHSSEESVQPQKPFSGLFLQTLFIKNFSFNNTSSTNTLALLTWLAPDCRPFFLLRVNLMDDGPPKLKIIPDHFQVPTASSESPESRTSSITEPGTDQSSRSSRHQRTRRKLRTAFMLNLFSPRRLSWGSSTGGQEKVELTAAEVESLRTELADIEEREAHLKAQLEHIDEVLRSARLSGYLYIRTVLTACPTPRWAALPGEPAPIDDTEVDDRLPRFVVLHGAYLSPQDSTLLSDIIEVGSLPCFKQEDDEIQYAFYILTRHGLRYECSSSSKIQVDSWLSALQSECKLECDTFPKADRKLESDTSVPNEGRAVGAAAAVSLSSKVPLWSSSHGRSGSGSGSASSWISGAIALPAAAYMFQDQEVHAAELERTFIAIKPDGVQRGLISEIISRFERKGYKLVGIKVVIPSKEFAKQHYHDLKERPFFDGLCDFLSSGPVIAMVWEGQGVISYGRKLIGATDPQKSEPGTIRGDLAVVVGRNIIHGSDGPETAKDEINLWFKPEELVSFTSNAEKWVYGAN</sequence>
<evidence type="ECO:0000256" key="17">
    <source>
        <dbReference type="PROSITE-ProRule" id="PRU00706"/>
    </source>
</evidence>
<dbReference type="SUPFAM" id="SSF54919">
    <property type="entry name" value="Nucleoside diphosphate kinase, NDK"/>
    <property type="match status" value="1"/>
</dbReference>
<dbReference type="InterPro" id="IPR036850">
    <property type="entry name" value="NDK-like_dom_sf"/>
</dbReference>
<keyword evidence="11" id="KW-0547">Nucleotide-binding</keyword>
<evidence type="ECO:0000313" key="22">
    <source>
        <dbReference type="EMBL" id="KAG2410864.1"/>
    </source>
</evidence>
<dbReference type="GO" id="GO:0005524">
    <property type="term" value="F:ATP binding"/>
    <property type="evidence" value="ECO:0007669"/>
    <property type="project" value="UniProtKB-KW"/>
</dbReference>
<evidence type="ECO:0000259" key="21">
    <source>
        <dbReference type="SMART" id="SM00562"/>
    </source>
</evidence>
<keyword evidence="14" id="KW-0460">Magnesium</keyword>
<feature type="binding site" evidence="17">
    <location>
        <position position="497"/>
    </location>
    <ligand>
        <name>ATP</name>
        <dbReference type="ChEBI" id="CHEBI:30616"/>
    </ligand>
</feature>
<feature type="region of interest" description="Disordered" evidence="20">
    <location>
        <begin position="112"/>
        <end position="145"/>
    </location>
</feature>
<dbReference type="FunFam" id="3.30.70.141:FF:000005">
    <property type="entry name" value="Nucleoside diphosphate kinase"/>
    <property type="match status" value="1"/>
</dbReference>
<evidence type="ECO:0000256" key="18">
    <source>
        <dbReference type="RuleBase" id="RU004011"/>
    </source>
</evidence>
<evidence type="ECO:0000256" key="11">
    <source>
        <dbReference type="ARBA" id="ARBA00022741"/>
    </source>
</evidence>
<feature type="binding site" evidence="17">
    <location>
        <position position="463"/>
    </location>
    <ligand>
        <name>ATP</name>
        <dbReference type="ChEBI" id="CHEBI:30616"/>
    </ligand>
</feature>
<evidence type="ECO:0000256" key="5">
    <source>
        <dbReference type="ARBA" id="ARBA00004569"/>
    </source>
</evidence>
<evidence type="ECO:0000256" key="4">
    <source>
        <dbReference type="ARBA" id="ARBA00004456"/>
    </source>
</evidence>
<keyword evidence="12 22" id="KW-0418">Kinase</keyword>
<dbReference type="GO" id="GO:0006228">
    <property type="term" value="P:UTP biosynthetic process"/>
    <property type="evidence" value="ECO:0007669"/>
    <property type="project" value="InterPro"/>
</dbReference>
<dbReference type="Proteomes" id="UP000743370">
    <property type="component" value="Unassembled WGS sequence"/>
</dbReference>
<feature type="compositionally biased region" description="Low complexity" evidence="20">
    <location>
        <begin position="113"/>
        <end position="130"/>
    </location>
</feature>
<dbReference type="EMBL" id="JABFOF010000001">
    <property type="protein sequence ID" value="KAG2410864.1"/>
    <property type="molecule type" value="Genomic_DNA"/>
</dbReference>
<feature type="binding site" evidence="17">
    <location>
        <position position="491"/>
    </location>
    <ligand>
        <name>ATP</name>
        <dbReference type="ChEBI" id="CHEBI:30616"/>
    </ligand>
</feature>
<dbReference type="EC" id="2.7.4.6" evidence="8"/>
<feature type="binding site" evidence="17">
    <location>
        <position position="415"/>
    </location>
    <ligand>
        <name>ATP</name>
        <dbReference type="ChEBI" id="CHEBI:30616"/>
    </ligand>
</feature>
<comment type="function">
    <text evidence="16">Major role in the synthesis of nucleoside triphosphates other than ATP. The ATP gamma phosphate is transferred to the NDP beta phosphate via a ping-pong mechanism, using a phosphorylated active-site intermediate. Shows the highest specificity towards GDP.</text>
</comment>
<dbReference type="PROSITE" id="PS00469">
    <property type="entry name" value="NDPK"/>
    <property type="match status" value="1"/>
</dbReference>
<keyword evidence="19" id="KW-0175">Coiled coil</keyword>
<keyword evidence="10" id="KW-0479">Metal-binding</keyword>
<evidence type="ECO:0000256" key="6">
    <source>
        <dbReference type="ARBA" id="ARBA00008142"/>
    </source>
</evidence>
<feature type="domain" description="Nucleoside diphosphate kinase-like" evidence="21">
    <location>
        <begin position="407"/>
        <end position="544"/>
    </location>
</feature>
<comment type="caution">
    <text evidence="22">The sequence shown here is derived from an EMBL/GenBank/DDBJ whole genome shotgun (WGS) entry which is preliminary data.</text>
</comment>
<dbReference type="InterPro" id="IPR001564">
    <property type="entry name" value="Nucleoside_diP_kinase"/>
</dbReference>
<dbReference type="PROSITE" id="PS51374">
    <property type="entry name" value="NDPK_LIKE"/>
    <property type="match status" value="1"/>
</dbReference>
<dbReference type="PANTHER" id="PTHR34837">
    <property type="entry name" value="OS05G0595500 PROTEIN"/>
    <property type="match status" value="1"/>
</dbReference>
<dbReference type="PANTHER" id="PTHR34837:SF2">
    <property type="entry name" value="OS05G0595500 PROTEIN"/>
    <property type="match status" value="1"/>
</dbReference>
<name>A0A8T0LFT5_PHAAN</name>
<comment type="cofactor">
    <cofactor evidence="3">
        <name>Mg(2+)</name>
        <dbReference type="ChEBI" id="CHEBI:18420"/>
    </cofactor>
</comment>
<evidence type="ECO:0000256" key="20">
    <source>
        <dbReference type="SAM" id="MobiDB-lite"/>
    </source>
</evidence>
<evidence type="ECO:0000256" key="8">
    <source>
        <dbReference type="ARBA" id="ARBA00012966"/>
    </source>
</evidence>
<evidence type="ECO:0000256" key="3">
    <source>
        <dbReference type="ARBA" id="ARBA00001946"/>
    </source>
</evidence>
<dbReference type="PRINTS" id="PR01243">
    <property type="entry name" value="NUCDPKINASE"/>
</dbReference>
<evidence type="ECO:0000256" key="16">
    <source>
        <dbReference type="ARBA" id="ARBA00058621"/>
    </source>
</evidence>
<dbReference type="GO" id="GO:0005758">
    <property type="term" value="C:mitochondrial intermembrane space"/>
    <property type="evidence" value="ECO:0007669"/>
    <property type="project" value="UniProtKB-SubCell"/>
</dbReference>
<dbReference type="Pfam" id="PF00334">
    <property type="entry name" value="NDK"/>
    <property type="match status" value="1"/>
</dbReference>
<evidence type="ECO:0000256" key="19">
    <source>
        <dbReference type="SAM" id="Coils"/>
    </source>
</evidence>
<evidence type="ECO:0000256" key="14">
    <source>
        <dbReference type="ARBA" id="ARBA00022842"/>
    </source>
</evidence>
<dbReference type="SMART" id="SM00562">
    <property type="entry name" value="NDK"/>
    <property type="match status" value="1"/>
</dbReference>
<feature type="binding site" evidence="17">
    <location>
        <position position="518"/>
    </location>
    <ligand>
        <name>ATP</name>
        <dbReference type="ChEBI" id="CHEBI:30616"/>
    </ligand>
</feature>
<dbReference type="InterPro" id="IPR023005">
    <property type="entry name" value="Nucleoside_diP_kinase_AS"/>
</dbReference>
<comment type="subunit">
    <text evidence="7">Homohexamer.</text>
</comment>
<keyword evidence="13" id="KW-0067">ATP-binding</keyword>
<evidence type="ECO:0000256" key="2">
    <source>
        <dbReference type="ARBA" id="ARBA00000937"/>
    </source>
</evidence>
<feature type="binding site" evidence="17">
    <location>
        <position position="508"/>
    </location>
    <ligand>
        <name>ATP</name>
        <dbReference type="ChEBI" id="CHEBI:30616"/>
    </ligand>
</feature>
<dbReference type="GO" id="GO:0046872">
    <property type="term" value="F:metal ion binding"/>
    <property type="evidence" value="ECO:0007669"/>
    <property type="project" value="UniProtKB-KW"/>
</dbReference>
<comment type="catalytic activity">
    <reaction evidence="2">
        <text>a ribonucleoside 5'-diphosphate + ATP = a ribonucleoside 5'-triphosphate + ADP</text>
        <dbReference type="Rhea" id="RHEA:18113"/>
        <dbReference type="ChEBI" id="CHEBI:30616"/>
        <dbReference type="ChEBI" id="CHEBI:57930"/>
        <dbReference type="ChEBI" id="CHEBI:61557"/>
        <dbReference type="ChEBI" id="CHEBI:456216"/>
        <dbReference type="EC" id="2.7.4.6"/>
    </reaction>
</comment>
<dbReference type="GO" id="GO:0009543">
    <property type="term" value="C:chloroplast thylakoid lumen"/>
    <property type="evidence" value="ECO:0007669"/>
    <property type="project" value="UniProtKB-SubCell"/>
</dbReference>
<reference evidence="22 23" key="1">
    <citation type="submission" date="2020-05" db="EMBL/GenBank/DDBJ databases">
        <title>Vigna angularis (adzuki bean) Var. LongXiaoDou No. 4 denovo assembly.</title>
        <authorList>
            <person name="Xiang H."/>
        </authorList>
    </citation>
    <scope>NUCLEOTIDE SEQUENCE [LARGE SCALE GENOMIC DNA]</scope>
    <source>
        <tissue evidence="22">Leaf</tissue>
    </source>
</reference>
<gene>
    <name evidence="22" type="ORF">HKW66_Vig0015290</name>
</gene>
<dbReference type="GO" id="GO:0006241">
    <property type="term" value="P:CTP biosynthetic process"/>
    <property type="evidence" value="ECO:0007669"/>
    <property type="project" value="InterPro"/>
</dbReference>
<comment type="catalytic activity">
    <reaction evidence="1">
        <text>a 2'-deoxyribonucleoside 5'-diphosphate + ATP = a 2'-deoxyribonucleoside 5'-triphosphate + ADP</text>
        <dbReference type="Rhea" id="RHEA:44640"/>
        <dbReference type="ChEBI" id="CHEBI:30616"/>
        <dbReference type="ChEBI" id="CHEBI:61560"/>
        <dbReference type="ChEBI" id="CHEBI:73316"/>
        <dbReference type="ChEBI" id="CHEBI:456216"/>
        <dbReference type="EC" id="2.7.4.6"/>
    </reaction>
</comment>
<feature type="active site" description="Pros-phosphohistidine intermediate" evidence="17">
    <location>
        <position position="521"/>
    </location>
</feature>
<keyword evidence="15" id="KW-0546">Nucleotide metabolism</keyword>
<protein>
    <recommendedName>
        <fullName evidence="8">nucleoside-diphosphate kinase</fullName>
        <ecNumber evidence="8">2.7.4.6</ecNumber>
    </recommendedName>
</protein>
<dbReference type="CDD" id="cd04413">
    <property type="entry name" value="NDPk_I"/>
    <property type="match status" value="1"/>
</dbReference>
<dbReference type="HAMAP" id="MF_00451">
    <property type="entry name" value="NDP_kinase"/>
    <property type="match status" value="1"/>
</dbReference>
<evidence type="ECO:0000256" key="13">
    <source>
        <dbReference type="ARBA" id="ARBA00022840"/>
    </source>
</evidence>
<comment type="subcellular location">
    <subcellularLocation>
        <location evidence="5">Mitochondrion intermembrane space</location>
    </subcellularLocation>
    <subcellularLocation>
        <location evidence="4">Plastid</location>
        <location evidence="4">Chloroplast thylakoid lumen</location>
    </subcellularLocation>
</comment>